<feature type="transmembrane region" description="Helical" evidence="1">
    <location>
        <begin position="154"/>
        <end position="177"/>
    </location>
</feature>
<keyword evidence="1" id="KW-0812">Transmembrane</keyword>
<proteinExistence type="predicted"/>
<keyword evidence="1" id="KW-0472">Membrane</keyword>
<dbReference type="EMBL" id="BMXO01000001">
    <property type="protein sequence ID" value="GGW44892.1"/>
    <property type="molecule type" value="Genomic_DNA"/>
</dbReference>
<dbReference type="RefSeq" id="WP_193460716.1">
    <property type="nucleotide sequence ID" value="NZ_BMXO01000001.1"/>
</dbReference>
<evidence type="ECO:0000313" key="2">
    <source>
        <dbReference type="EMBL" id="GGW44892.1"/>
    </source>
</evidence>
<comment type="caution">
    <text evidence="2">The sequence shown here is derived from an EMBL/GenBank/DDBJ whole genome shotgun (WGS) entry which is preliminary data.</text>
</comment>
<gene>
    <name evidence="2" type="ORF">GCM10007158_01860</name>
</gene>
<evidence type="ECO:0000313" key="3">
    <source>
        <dbReference type="Proteomes" id="UP000647585"/>
    </source>
</evidence>
<keyword evidence="1" id="KW-1133">Transmembrane helix</keyword>
<keyword evidence="3" id="KW-1185">Reference proteome</keyword>
<sequence length="203" mass="23095">MITFSFPGIFIPVKSENYNQLINAYGKYRDATDDLVLKFDVESAYWHCYKKRASAELIDKLAKLEWGPFRAWDVFGKSSSALLQYDYVTGQVKEGWGYRYPKSWIAFSTIGQPVLYFCSVFLMFFGCVLAWGLLSTWGQLEVKNLVSFPGEAALLFIFFAFSPGTFVAGASGLYVWFLSSRASAFDAQVYKLKQLLDEQQQAN</sequence>
<protein>
    <submittedName>
        <fullName evidence="2">Uncharacterized protein</fullName>
    </submittedName>
</protein>
<reference evidence="3" key="1">
    <citation type="journal article" date="2019" name="Int. J. Syst. Evol. Microbiol.">
        <title>The Global Catalogue of Microorganisms (GCM) 10K type strain sequencing project: providing services to taxonomists for standard genome sequencing and annotation.</title>
        <authorList>
            <consortium name="The Broad Institute Genomics Platform"/>
            <consortium name="The Broad Institute Genome Sequencing Center for Infectious Disease"/>
            <person name="Wu L."/>
            <person name="Ma J."/>
        </authorList>
    </citation>
    <scope>NUCLEOTIDE SEQUENCE [LARGE SCALE GENOMIC DNA]</scope>
    <source>
        <strain evidence="3">KCTC 22157</strain>
    </source>
</reference>
<feature type="transmembrane region" description="Helical" evidence="1">
    <location>
        <begin position="114"/>
        <end position="134"/>
    </location>
</feature>
<accession>A0ABQ2WAM2</accession>
<name>A0ABQ2WAM2_9GAMM</name>
<evidence type="ECO:0000256" key="1">
    <source>
        <dbReference type="SAM" id="Phobius"/>
    </source>
</evidence>
<organism evidence="2 3">
    <name type="scientific">Halomonas johnsoniae</name>
    <dbReference type="NCBI Taxonomy" id="502832"/>
    <lineage>
        <taxon>Bacteria</taxon>
        <taxon>Pseudomonadati</taxon>
        <taxon>Pseudomonadota</taxon>
        <taxon>Gammaproteobacteria</taxon>
        <taxon>Oceanospirillales</taxon>
        <taxon>Halomonadaceae</taxon>
        <taxon>Halomonas</taxon>
    </lineage>
</organism>
<dbReference type="Proteomes" id="UP000647585">
    <property type="component" value="Unassembled WGS sequence"/>
</dbReference>